<proteinExistence type="predicted"/>
<dbReference type="KEGG" id="acel:acsn021_43750"/>
<dbReference type="Pfam" id="PF01757">
    <property type="entry name" value="Acyl_transf_3"/>
    <property type="match status" value="1"/>
</dbReference>
<dbReference type="RefSeq" id="WP_184092235.1">
    <property type="nucleotide sequence ID" value="NZ_AP023367.1"/>
</dbReference>
<gene>
    <name evidence="1" type="ORF">acsn021_43750</name>
</gene>
<reference evidence="1 2" key="1">
    <citation type="journal article" date="2016" name="Int. J. Syst. Evol. Microbiol.">
        <title>Descriptions of Anaerotaenia torta gen. nov., sp. nov. and Anaerocolumna cellulosilytica gen. nov., sp. nov. isolated from a methanogenic reactor of cattle waste.</title>
        <authorList>
            <person name="Uek A."/>
            <person name="Ohtaki Y."/>
            <person name="Kaku N."/>
            <person name="Ueki K."/>
        </authorList>
    </citation>
    <scope>NUCLEOTIDE SEQUENCE [LARGE SCALE GENOMIC DNA]</scope>
    <source>
        <strain evidence="1 2">SN021</strain>
    </source>
</reference>
<dbReference type="EMBL" id="AP023367">
    <property type="protein sequence ID" value="BCJ96806.1"/>
    <property type="molecule type" value="Genomic_DNA"/>
</dbReference>
<name>A0A6S6R3V6_9FIRM</name>
<dbReference type="GO" id="GO:0016747">
    <property type="term" value="F:acyltransferase activity, transferring groups other than amino-acyl groups"/>
    <property type="evidence" value="ECO:0007669"/>
    <property type="project" value="InterPro"/>
</dbReference>
<dbReference type="AlphaFoldDB" id="A0A6S6R3V6"/>
<protein>
    <submittedName>
        <fullName evidence="1">Uncharacterized protein</fullName>
    </submittedName>
</protein>
<organism evidence="1 2">
    <name type="scientific">Anaerocolumna cellulosilytica</name>
    <dbReference type="NCBI Taxonomy" id="433286"/>
    <lineage>
        <taxon>Bacteria</taxon>
        <taxon>Bacillati</taxon>
        <taxon>Bacillota</taxon>
        <taxon>Clostridia</taxon>
        <taxon>Lachnospirales</taxon>
        <taxon>Lachnospiraceae</taxon>
        <taxon>Anaerocolumna</taxon>
    </lineage>
</organism>
<keyword evidence="2" id="KW-1185">Reference proteome</keyword>
<dbReference type="PANTHER" id="PTHR36927:SF3">
    <property type="entry name" value="GLUCANS BIOSYNTHESIS PROTEIN C"/>
    <property type="match status" value="1"/>
</dbReference>
<sequence>MRKYYVDNLRWITVLLVVLYHVIYMYNGVSTAGVIGSFHEMQYQDALQYILYPWFMVILFIVSGMSSRYYLEEHTINEFIASRTRKLLVPSTLGLFVFHWTVGYFNMAISNAFDTFPNTTPKVILYLIMAVSGTGVLWYIQMLWIFSLGLVLIRKFETGKLYNICKKANSIILIALGISIWGAAQVFNTPIIPVYRFGIRSDIG</sequence>
<accession>A0A6S6R3V6</accession>
<dbReference type="InterPro" id="IPR002656">
    <property type="entry name" value="Acyl_transf_3_dom"/>
</dbReference>
<evidence type="ECO:0000313" key="2">
    <source>
        <dbReference type="Proteomes" id="UP000515561"/>
    </source>
</evidence>
<dbReference type="Proteomes" id="UP000515561">
    <property type="component" value="Chromosome"/>
</dbReference>
<dbReference type="PANTHER" id="PTHR36927">
    <property type="entry name" value="BLR4337 PROTEIN"/>
    <property type="match status" value="1"/>
</dbReference>
<evidence type="ECO:0000313" key="1">
    <source>
        <dbReference type="EMBL" id="BCJ96806.1"/>
    </source>
</evidence>
<dbReference type="InterPro" id="IPR050623">
    <property type="entry name" value="Glucan_succinyl_AcylTrfase"/>
</dbReference>